<feature type="compositionally biased region" description="Basic and acidic residues" evidence="1">
    <location>
        <begin position="106"/>
        <end position="115"/>
    </location>
</feature>
<reference evidence="2 3" key="1">
    <citation type="submission" date="2018-10" db="EMBL/GenBank/DDBJ databases">
        <title>Draft genome of Mycobacterium hodleri strain B.</title>
        <authorList>
            <person name="Amande T.J."/>
            <person name="Mcgenity T.J."/>
        </authorList>
    </citation>
    <scope>NUCLEOTIDE SEQUENCE [LARGE SCALE GENOMIC DNA]</scope>
    <source>
        <strain evidence="2 3">B</strain>
    </source>
</reference>
<evidence type="ECO:0000256" key="1">
    <source>
        <dbReference type="SAM" id="MobiDB-lite"/>
    </source>
</evidence>
<protein>
    <recommendedName>
        <fullName evidence="4">OmdA domain containing protein</fullName>
    </recommendedName>
</protein>
<evidence type="ECO:0000313" key="2">
    <source>
        <dbReference type="EMBL" id="TQR84635.1"/>
    </source>
</evidence>
<comment type="caution">
    <text evidence="2">The sequence shown here is derived from an EMBL/GenBank/DDBJ whole genome shotgun (WGS) entry which is preliminary data.</text>
</comment>
<dbReference type="Proteomes" id="UP000315759">
    <property type="component" value="Unassembled WGS sequence"/>
</dbReference>
<keyword evidence="3" id="KW-1185">Reference proteome</keyword>
<dbReference type="EMBL" id="VIFX01000028">
    <property type="protein sequence ID" value="TQR84635.1"/>
    <property type="molecule type" value="Genomic_DNA"/>
</dbReference>
<accession>A0A544VXC8</accession>
<dbReference type="AlphaFoldDB" id="A0A544VXC8"/>
<proteinExistence type="predicted"/>
<gene>
    <name evidence="2" type="ORF">D8S82_20480</name>
</gene>
<name>A0A544VXC8_9MYCO</name>
<evidence type="ECO:0000313" key="3">
    <source>
        <dbReference type="Proteomes" id="UP000315759"/>
    </source>
</evidence>
<sequence length="127" mass="14270">MTDREVLDVRAAEHWEQWLDANHDTASDVWVRLFNKAAGDVPLGYGEAVEIALCFGWIDSLARGYDDVSRIQRFSPRKPKSAWSKSNVERVARLIESGRMRPQGLRHVDAAKAEGRWPPVQADGGTP</sequence>
<organism evidence="2 3">
    <name type="scientific">Mycolicibacterium hodleri</name>
    <dbReference type="NCBI Taxonomy" id="49897"/>
    <lineage>
        <taxon>Bacteria</taxon>
        <taxon>Bacillati</taxon>
        <taxon>Actinomycetota</taxon>
        <taxon>Actinomycetes</taxon>
        <taxon>Mycobacteriales</taxon>
        <taxon>Mycobacteriaceae</taxon>
        <taxon>Mycolicibacterium</taxon>
    </lineage>
</organism>
<evidence type="ECO:0008006" key="4">
    <source>
        <dbReference type="Google" id="ProtNLM"/>
    </source>
</evidence>
<feature type="region of interest" description="Disordered" evidence="1">
    <location>
        <begin position="105"/>
        <end position="127"/>
    </location>
</feature>
<dbReference type="RefSeq" id="WP_142553865.1">
    <property type="nucleotide sequence ID" value="NZ_VIFX01000028.1"/>
</dbReference>